<proteinExistence type="predicted"/>
<keyword evidence="2" id="KW-1185">Reference proteome</keyword>
<gene>
    <name evidence="1" type="ORF">SAMN05877838_1187</name>
</gene>
<organism evidence="1 2">
    <name type="scientific">Hoeflea halophila</name>
    <dbReference type="NCBI Taxonomy" id="714899"/>
    <lineage>
        <taxon>Bacteria</taxon>
        <taxon>Pseudomonadati</taxon>
        <taxon>Pseudomonadota</taxon>
        <taxon>Alphaproteobacteria</taxon>
        <taxon>Hyphomicrobiales</taxon>
        <taxon>Rhizobiaceae</taxon>
        <taxon>Hoeflea</taxon>
    </lineage>
</organism>
<dbReference type="RefSeq" id="WP_097106544.1">
    <property type="nucleotide sequence ID" value="NZ_OCPC01000001.1"/>
</dbReference>
<dbReference type="Proteomes" id="UP000219465">
    <property type="component" value="Unassembled WGS sequence"/>
</dbReference>
<dbReference type="InterPro" id="IPR009579">
    <property type="entry name" value="DUF1192"/>
</dbReference>
<reference evidence="2" key="1">
    <citation type="submission" date="2017-08" db="EMBL/GenBank/DDBJ databases">
        <authorList>
            <person name="Varghese N."/>
            <person name="Submissions S."/>
        </authorList>
    </citation>
    <scope>NUCLEOTIDE SEQUENCE [LARGE SCALE GENOMIC DNA]</scope>
    <source>
        <strain evidence="2">KCTC 23107</strain>
    </source>
</reference>
<name>A0A286I869_9HYPH</name>
<evidence type="ECO:0000313" key="1">
    <source>
        <dbReference type="EMBL" id="SOE16323.1"/>
    </source>
</evidence>
<sequence>MFADDDRPTPKKLHEIGCDLSFLSVAEIEQRIALLHKEIERLEADKLSKTSSRNAAEQFFKSK</sequence>
<accession>A0A286I869</accession>
<dbReference type="OrthoDB" id="7872350at2"/>
<dbReference type="Pfam" id="PF06698">
    <property type="entry name" value="DUF1192"/>
    <property type="match status" value="1"/>
</dbReference>
<protein>
    <submittedName>
        <fullName evidence="1">Uncharacterized small protein</fullName>
    </submittedName>
</protein>
<dbReference type="AlphaFoldDB" id="A0A286I869"/>
<evidence type="ECO:0000313" key="2">
    <source>
        <dbReference type="Proteomes" id="UP000219465"/>
    </source>
</evidence>
<dbReference type="EMBL" id="OCPC01000001">
    <property type="protein sequence ID" value="SOE16323.1"/>
    <property type="molecule type" value="Genomic_DNA"/>
</dbReference>